<dbReference type="EMBL" id="KN822087">
    <property type="protein sequence ID" value="KIM58379.1"/>
    <property type="molecule type" value="Genomic_DNA"/>
</dbReference>
<organism evidence="1 2">
    <name type="scientific">Scleroderma citrinum Foug A</name>
    <dbReference type="NCBI Taxonomy" id="1036808"/>
    <lineage>
        <taxon>Eukaryota</taxon>
        <taxon>Fungi</taxon>
        <taxon>Dikarya</taxon>
        <taxon>Basidiomycota</taxon>
        <taxon>Agaricomycotina</taxon>
        <taxon>Agaricomycetes</taxon>
        <taxon>Agaricomycetidae</taxon>
        <taxon>Boletales</taxon>
        <taxon>Sclerodermatineae</taxon>
        <taxon>Sclerodermataceae</taxon>
        <taxon>Scleroderma</taxon>
    </lineage>
</organism>
<sequence length="86" mass="9689">MVCWDMYTGSEIWRKAGGIQGSSRSSSCLGMEIATSTWSKDRVGMASSARPAHVTYSQHVPTHARICNQYTNFCEYMSSARSIMRW</sequence>
<reference evidence="2" key="2">
    <citation type="submission" date="2015-01" db="EMBL/GenBank/DDBJ databases">
        <title>Evolutionary Origins and Diversification of the Mycorrhizal Mutualists.</title>
        <authorList>
            <consortium name="DOE Joint Genome Institute"/>
            <consortium name="Mycorrhizal Genomics Consortium"/>
            <person name="Kohler A."/>
            <person name="Kuo A."/>
            <person name="Nagy L.G."/>
            <person name="Floudas D."/>
            <person name="Copeland A."/>
            <person name="Barry K.W."/>
            <person name="Cichocki N."/>
            <person name="Veneault-Fourrey C."/>
            <person name="LaButti K."/>
            <person name="Lindquist E.A."/>
            <person name="Lipzen A."/>
            <person name="Lundell T."/>
            <person name="Morin E."/>
            <person name="Murat C."/>
            <person name="Riley R."/>
            <person name="Ohm R."/>
            <person name="Sun H."/>
            <person name="Tunlid A."/>
            <person name="Henrissat B."/>
            <person name="Grigoriev I.V."/>
            <person name="Hibbett D.S."/>
            <person name="Martin F."/>
        </authorList>
    </citation>
    <scope>NUCLEOTIDE SEQUENCE [LARGE SCALE GENOMIC DNA]</scope>
    <source>
        <strain evidence="2">Foug A</strain>
    </source>
</reference>
<accession>A0A0C3DQB1</accession>
<reference evidence="1 2" key="1">
    <citation type="submission" date="2014-04" db="EMBL/GenBank/DDBJ databases">
        <authorList>
            <consortium name="DOE Joint Genome Institute"/>
            <person name="Kuo A."/>
            <person name="Kohler A."/>
            <person name="Nagy L.G."/>
            <person name="Floudas D."/>
            <person name="Copeland A."/>
            <person name="Barry K.W."/>
            <person name="Cichocki N."/>
            <person name="Veneault-Fourrey C."/>
            <person name="LaButti K."/>
            <person name="Lindquist E.A."/>
            <person name="Lipzen A."/>
            <person name="Lundell T."/>
            <person name="Morin E."/>
            <person name="Murat C."/>
            <person name="Sun H."/>
            <person name="Tunlid A."/>
            <person name="Henrissat B."/>
            <person name="Grigoriev I.V."/>
            <person name="Hibbett D.S."/>
            <person name="Martin F."/>
            <person name="Nordberg H.P."/>
            <person name="Cantor M.N."/>
            <person name="Hua S.X."/>
        </authorList>
    </citation>
    <scope>NUCLEOTIDE SEQUENCE [LARGE SCALE GENOMIC DNA]</scope>
    <source>
        <strain evidence="1 2">Foug A</strain>
    </source>
</reference>
<dbReference type="HOGENOM" id="CLU_2499211_0_0_1"/>
<evidence type="ECO:0000313" key="1">
    <source>
        <dbReference type="EMBL" id="KIM58379.1"/>
    </source>
</evidence>
<protein>
    <submittedName>
        <fullName evidence="1">Uncharacterized protein</fullName>
    </submittedName>
</protein>
<dbReference type="AlphaFoldDB" id="A0A0C3DQB1"/>
<proteinExistence type="predicted"/>
<dbReference type="InParanoid" id="A0A0C3DQB1"/>
<gene>
    <name evidence="1" type="ORF">SCLCIDRAFT_1218749</name>
</gene>
<evidence type="ECO:0000313" key="2">
    <source>
        <dbReference type="Proteomes" id="UP000053989"/>
    </source>
</evidence>
<keyword evidence="2" id="KW-1185">Reference proteome</keyword>
<dbReference type="Proteomes" id="UP000053989">
    <property type="component" value="Unassembled WGS sequence"/>
</dbReference>
<name>A0A0C3DQB1_9AGAM</name>